<reference evidence="7 8" key="1">
    <citation type="journal article" date="2014" name="PLoS Genet.">
        <title>Phylogenetically driven sequencing of extremely halophilic archaea reveals strategies for static and dynamic osmo-response.</title>
        <authorList>
            <person name="Becker E.A."/>
            <person name="Seitzer P.M."/>
            <person name="Tritt A."/>
            <person name="Larsen D."/>
            <person name="Krusor M."/>
            <person name="Yao A.I."/>
            <person name="Wu D."/>
            <person name="Madern D."/>
            <person name="Eisen J.A."/>
            <person name="Darling A.E."/>
            <person name="Facciotti M.T."/>
        </authorList>
    </citation>
    <scope>NUCLEOTIDE SEQUENCE [LARGE SCALE GENOMIC DNA]</scope>
    <source>
        <strain evidence="7 8">DSM 18795</strain>
    </source>
</reference>
<dbReference type="InterPro" id="IPR008995">
    <property type="entry name" value="Mo/tungstate-bd_C_term_dom"/>
</dbReference>
<keyword evidence="8" id="KW-1185">Reference proteome</keyword>
<dbReference type="GO" id="GO:0006355">
    <property type="term" value="P:regulation of DNA-templated transcription"/>
    <property type="evidence" value="ECO:0007669"/>
    <property type="project" value="InterPro"/>
</dbReference>
<dbReference type="OrthoDB" id="70912at2157"/>
<dbReference type="PANTHER" id="PTHR30432:SF1">
    <property type="entry name" value="DNA-BINDING TRANSCRIPTIONAL DUAL REGULATOR MODE"/>
    <property type="match status" value="1"/>
</dbReference>
<protein>
    <submittedName>
        <fullName evidence="7">TOBE domain-containing protein</fullName>
    </submittedName>
</protein>
<dbReference type="Gene3D" id="1.10.10.10">
    <property type="entry name" value="Winged helix-like DNA-binding domain superfamily/Winged helix DNA-binding domain"/>
    <property type="match status" value="1"/>
</dbReference>
<comment type="similarity">
    <text evidence="2">Belongs to the ModE family.</text>
</comment>
<evidence type="ECO:0000256" key="2">
    <source>
        <dbReference type="ARBA" id="ARBA00008110"/>
    </source>
</evidence>
<dbReference type="Gene3D" id="2.40.50.100">
    <property type="match status" value="1"/>
</dbReference>
<evidence type="ECO:0000313" key="8">
    <source>
        <dbReference type="Proteomes" id="UP000011531"/>
    </source>
</evidence>
<dbReference type="AlphaFoldDB" id="L9X7T0"/>
<gene>
    <name evidence="7" type="ORF">C492_12749</name>
</gene>
<dbReference type="GO" id="GO:0005886">
    <property type="term" value="C:plasma membrane"/>
    <property type="evidence" value="ECO:0007669"/>
    <property type="project" value="UniProtKB-SubCell"/>
</dbReference>
<dbReference type="Proteomes" id="UP000011531">
    <property type="component" value="Unassembled WGS sequence"/>
</dbReference>
<dbReference type="InterPro" id="IPR051815">
    <property type="entry name" value="Molybdate_resp_trans_reg"/>
</dbReference>
<comment type="subcellular location">
    <subcellularLocation>
        <location evidence="1">Cell membrane</location>
        <topology evidence="1">Peripheral membrane protein</topology>
    </subcellularLocation>
</comment>
<dbReference type="SUPFAM" id="SSF46785">
    <property type="entry name" value="Winged helix' DNA-binding domain"/>
    <property type="match status" value="1"/>
</dbReference>
<dbReference type="PATRIC" id="fig|1227498.3.peg.2473"/>
<accession>L9X7T0</accession>
<dbReference type="GO" id="GO:0015689">
    <property type="term" value="P:molybdate ion transport"/>
    <property type="evidence" value="ECO:0007669"/>
    <property type="project" value="InterPro"/>
</dbReference>
<dbReference type="PROSITE" id="PS51866">
    <property type="entry name" value="MOP"/>
    <property type="match status" value="1"/>
</dbReference>
<dbReference type="InterPro" id="IPR036388">
    <property type="entry name" value="WH-like_DNA-bd_sf"/>
</dbReference>
<keyword evidence="4" id="KW-0500">Molybdenum</keyword>
<organism evidence="7 8">
    <name type="scientific">Natronococcus jeotgali DSM 18795</name>
    <dbReference type="NCBI Taxonomy" id="1227498"/>
    <lineage>
        <taxon>Archaea</taxon>
        <taxon>Methanobacteriati</taxon>
        <taxon>Methanobacteriota</taxon>
        <taxon>Stenosarchaea group</taxon>
        <taxon>Halobacteria</taxon>
        <taxon>Halobacteriales</taxon>
        <taxon>Natrialbaceae</taxon>
        <taxon>Natronococcus</taxon>
    </lineage>
</organism>
<dbReference type="PIRSF" id="PIRSF005763">
    <property type="entry name" value="Txn_reg_ModE"/>
    <property type="match status" value="1"/>
</dbReference>
<evidence type="ECO:0000256" key="1">
    <source>
        <dbReference type="ARBA" id="ARBA00004202"/>
    </source>
</evidence>
<dbReference type="SUPFAM" id="SSF50331">
    <property type="entry name" value="MOP-like"/>
    <property type="match status" value="1"/>
</dbReference>
<evidence type="ECO:0000256" key="5">
    <source>
        <dbReference type="ARBA" id="ARBA00022737"/>
    </source>
</evidence>
<evidence type="ECO:0000313" key="7">
    <source>
        <dbReference type="EMBL" id="ELY57790.1"/>
    </source>
</evidence>
<comment type="caution">
    <text evidence="7">The sequence shown here is derived from an EMBL/GenBank/DDBJ whole genome shotgun (WGS) entry which is preliminary data.</text>
</comment>
<dbReference type="Pfam" id="PF03459">
    <property type="entry name" value="TOBE"/>
    <property type="match status" value="1"/>
</dbReference>
<feature type="domain" description="Mop" evidence="6">
    <location>
        <begin position="161"/>
        <end position="227"/>
    </location>
</feature>
<name>L9X7T0_9EURY</name>
<proteinExistence type="inferred from homology"/>
<evidence type="ECO:0000256" key="4">
    <source>
        <dbReference type="ARBA" id="ARBA00022505"/>
    </source>
</evidence>
<dbReference type="EMBL" id="AOIA01000116">
    <property type="protein sequence ID" value="ELY57790.1"/>
    <property type="molecule type" value="Genomic_DNA"/>
</dbReference>
<dbReference type="STRING" id="1227498.C492_12749"/>
<sequence>MTIEKEYSTKLAVGDVTIDRRDIEMLDAIERCGSLHGAAGELGRSYAWLQRRVVEIEDAVGELTERRRGGSGGGGTELTRTAHELRQRFDRHESELDGVARATESVFSGTVRDRTGELATVETAIGPIAALVPAEATDVQITVRSDAVVLGEPDDSPRADETSLRNRFTGVVAELEDGDAITRVTVRLDDEADLQALITNASADRLAIEPGRPIRASFKATAARGIRIDRRERDETAT</sequence>
<dbReference type="PANTHER" id="PTHR30432">
    <property type="entry name" value="TRANSCRIPTIONAL REGULATOR MODE"/>
    <property type="match status" value="1"/>
</dbReference>
<dbReference type="RefSeq" id="WP_008423994.1">
    <property type="nucleotide sequence ID" value="NZ_AOIA01000116.1"/>
</dbReference>
<dbReference type="InterPro" id="IPR036390">
    <property type="entry name" value="WH_DNA-bd_sf"/>
</dbReference>
<dbReference type="GO" id="GO:0030151">
    <property type="term" value="F:molybdenum ion binding"/>
    <property type="evidence" value="ECO:0007669"/>
    <property type="project" value="InterPro"/>
</dbReference>
<dbReference type="InterPro" id="IPR016462">
    <property type="entry name" value="ModE"/>
</dbReference>
<evidence type="ECO:0000256" key="3">
    <source>
        <dbReference type="ARBA" id="ARBA00022448"/>
    </source>
</evidence>
<keyword evidence="3" id="KW-0813">Transport</keyword>
<dbReference type="InterPro" id="IPR005116">
    <property type="entry name" value="Transp-assoc_OB_typ1"/>
</dbReference>
<evidence type="ECO:0000259" key="6">
    <source>
        <dbReference type="PROSITE" id="PS51866"/>
    </source>
</evidence>
<keyword evidence="5" id="KW-0677">Repeat</keyword>
<dbReference type="InterPro" id="IPR004606">
    <property type="entry name" value="Mop_domain"/>
</dbReference>